<dbReference type="Pfam" id="PF12704">
    <property type="entry name" value="MacB_PCD"/>
    <property type="match status" value="1"/>
</dbReference>
<dbReference type="PANTHER" id="PTHR30572:SF4">
    <property type="entry name" value="ABC TRANSPORTER PERMEASE YTRF"/>
    <property type="match status" value="1"/>
</dbReference>
<evidence type="ECO:0000256" key="1">
    <source>
        <dbReference type="ARBA" id="ARBA00004651"/>
    </source>
</evidence>
<evidence type="ECO:0000256" key="2">
    <source>
        <dbReference type="ARBA" id="ARBA00022475"/>
    </source>
</evidence>
<evidence type="ECO:0000256" key="5">
    <source>
        <dbReference type="ARBA" id="ARBA00023136"/>
    </source>
</evidence>
<dbReference type="AlphaFoldDB" id="A0A9D2IZX5"/>
<comment type="similarity">
    <text evidence="6">Belongs to the ABC-4 integral membrane protein family.</text>
</comment>
<dbReference type="EMBL" id="DXBV01000097">
    <property type="protein sequence ID" value="HIZ31433.1"/>
    <property type="molecule type" value="Genomic_DNA"/>
</dbReference>
<evidence type="ECO:0000259" key="8">
    <source>
        <dbReference type="Pfam" id="PF02687"/>
    </source>
</evidence>
<evidence type="ECO:0000256" key="6">
    <source>
        <dbReference type="ARBA" id="ARBA00038076"/>
    </source>
</evidence>
<dbReference type="GO" id="GO:0022857">
    <property type="term" value="F:transmembrane transporter activity"/>
    <property type="evidence" value="ECO:0007669"/>
    <property type="project" value="TreeGrafter"/>
</dbReference>
<dbReference type="GO" id="GO:0005886">
    <property type="term" value="C:plasma membrane"/>
    <property type="evidence" value="ECO:0007669"/>
    <property type="project" value="UniProtKB-SubCell"/>
</dbReference>
<dbReference type="InterPro" id="IPR025857">
    <property type="entry name" value="MacB_PCD"/>
</dbReference>
<dbReference type="InterPro" id="IPR050250">
    <property type="entry name" value="Macrolide_Exporter_MacB"/>
</dbReference>
<protein>
    <submittedName>
        <fullName evidence="10">ABC transporter permease</fullName>
    </submittedName>
</protein>
<proteinExistence type="inferred from homology"/>
<sequence>MRIGELLRLVRVNTLQNKGRVLLTSLGIIVGSATIVLVTAIGQGAKDEAEAQYSGMSADTIFVNPDYQQLQNFDTTKLEKLTPELMDLIWEENPALTSICLRSENSAKVQLGRTEEYLTVTGVTPDYSRVFSLDFAEGDDFSEEDFDSQRRVAVVGGKIAEKYFGDAQSAVGRKLRIGEVWFSIVGVLRSSGDGLQGVDSDNAIYIPWTTMQDCKLDGEGSVPQLTAKAAGVQQVEQAMKRVKSTMNYYMDEAYKYKVEDAGNRIEAATRSARTMSMLLVSVAMIVLTVGGIGIMNVLFVTIKDRTREIGVLKALGAQAETILLQFLLESVSIGVVGGLLGLACSAVGLWALGFSGMPLSPSVQGAAAAFVFAVLTSALFGFYPAWKASCLKPVDALSYE</sequence>
<accession>A0A9D2IZX5</accession>
<evidence type="ECO:0000256" key="3">
    <source>
        <dbReference type="ARBA" id="ARBA00022692"/>
    </source>
</evidence>
<dbReference type="Pfam" id="PF02687">
    <property type="entry name" value="FtsX"/>
    <property type="match status" value="1"/>
</dbReference>
<feature type="transmembrane region" description="Helical" evidence="7">
    <location>
        <begin position="363"/>
        <end position="383"/>
    </location>
</feature>
<feature type="domain" description="MacB-like periplasmic core" evidence="9">
    <location>
        <begin position="22"/>
        <end position="243"/>
    </location>
</feature>
<dbReference type="PANTHER" id="PTHR30572">
    <property type="entry name" value="MEMBRANE COMPONENT OF TRANSPORTER-RELATED"/>
    <property type="match status" value="1"/>
</dbReference>
<reference evidence="10" key="1">
    <citation type="journal article" date="2021" name="PeerJ">
        <title>Extensive microbial diversity within the chicken gut microbiome revealed by metagenomics and culture.</title>
        <authorList>
            <person name="Gilroy R."/>
            <person name="Ravi A."/>
            <person name="Getino M."/>
            <person name="Pursley I."/>
            <person name="Horton D.L."/>
            <person name="Alikhan N.F."/>
            <person name="Baker D."/>
            <person name="Gharbi K."/>
            <person name="Hall N."/>
            <person name="Watson M."/>
            <person name="Adriaenssens E.M."/>
            <person name="Foster-Nyarko E."/>
            <person name="Jarju S."/>
            <person name="Secka A."/>
            <person name="Antonio M."/>
            <person name="Oren A."/>
            <person name="Chaudhuri R.R."/>
            <person name="La Ragione R."/>
            <person name="Hildebrand F."/>
            <person name="Pallen M.J."/>
        </authorList>
    </citation>
    <scope>NUCLEOTIDE SEQUENCE</scope>
    <source>
        <strain evidence="10">ChiGjej4B4-18154</strain>
    </source>
</reference>
<keyword evidence="5 7" id="KW-0472">Membrane</keyword>
<dbReference type="Proteomes" id="UP000824035">
    <property type="component" value="Unassembled WGS sequence"/>
</dbReference>
<feature type="domain" description="ABC3 transporter permease C-terminal" evidence="8">
    <location>
        <begin position="281"/>
        <end position="389"/>
    </location>
</feature>
<comment type="subcellular location">
    <subcellularLocation>
        <location evidence="1">Cell membrane</location>
        <topology evidence="1">Multi-pass membrane protein</topology>
    </subcellularLocation>
</comment>
<reference evidence="10" key="2">
    <citation type="submission" date="2021-04" db="EMBL/GenBank/DDBJ databases">
        <authorList>
            <person name="Gilroy R."/>
        </authorList>
    </citation>
    <scope>NUCLEOTIDE SEQUENCE</scope>
    <source>
        <strain evidence="10">ChiGjej4B4-18154</strain>
    </source>
</reference>
<feature type="transmembrane region" description="Helical" evidence="7">
    <location>
        <begin position="21"/>
        <end position="42"/>
    </location>
</feature>
<evidence type="ECO:0000313" key="11">
    <source>
        <dbReference type="Proteomes" id="UP000824035"/>
    </source>
</evidence>
<organism evidence="10 11">
    <name type="scientific">Candidatus Allofournierella merdipullorum</name>
    <dbReference type="NCBI Taxonomy" id="2838595"/>
    <lineage>
        <taxon>Bacteria</taxon>
        <taxon>Bacillati</taxon>
        <taxon>Bacillota</taxon>
        <taxon>Clostridia</taxon>
        <taxon>Eubacteriales</taxon>
        <taxon>Oscillospiraceae</taxon>
        <taxon>Allofournierella</taxon>
    </lineage>
</organism>
<gene>
    <name evidence="10" type="ORF">H9813_09445</name>
</gene>
<comment type="caution">
    <text evidence="10">The sequence shown here is derived from an EMBL/GenBank/DDBJ whole genome shotgun (WGS) entry which is preliminary data.</text>
</comment>
<keyword evidence="4 7" id="KW-1133">Transmembrane helix</keyword>
<keyword evidence="3 7" id="KW-0812">Transmembrane</keyword>
<evidence type="ECO:0000256" key="4">
    <source>
        <dbReference type="ARBA" id="ARBA00022989"/>
    </source>
</evidence>
<keyword evidence="2" id="KW-1003">Cell membrane</keyword>
<feature type="transmembrane region" description="Helical" evidence="7">
    <location>
        <begin position="323"/>
        <end position="351"/>
    </location>
</feature>
<evidence type="ECO:0000313" key="10">
    <source>
        <dbReference type="EMBL" id="HIZ31433.1"/>
    </source>
</evidence>
<dbReference type="InterPro" id="IPR003838">
    <property type="entry name" value="ABC3_permease_C"/>
</dbReference>
<evidence type="ECO:0000256" key="7">
    <source>
        <dbReference type="SAM" id="Phobius"/>
    </source>
</evidence>
<name>A0A9D2IZX5_9FIRM</name>
<feature type="transmembrane region" description="Helical" evidence="7">
    <location>
        <begin position="277"/>
        <end position="302"/>
    </location>
</feature>
<evidence type="ECO:0000259" key="9">
    <source>
        <dbReference type="Pfam" id="PF12704"/>
    </source>
</evidence>